<dbReference type="Proteomes" id="UP001157114">
    <property type="component" value="Unassembled WGS sequence"/>
</dbReference>
<protein>
    <submittedName>
        <fullName evidence="2">Uncharacterized protein</fullName>
    </submittedName>
</protein>
<reference evidence="2 3" key="1">
    <citation type="submission" date="2023-03" db="EMBL/GenBank/DDBJ databases">
        <title>Draft genome sequence of the bacteria which degrade cell wall of Tricholomamatutake.</title>
        <authorList>
            <person name="Konishi Y."/>
            <person name="Fukuta Y."/>
            <person name="Shirasaka N."/>
        </authorList>
    </citation>
    <scope>NUCLEOTIDE SEQUENCE [LARGE SCALE GENOMIC DNA]</scope>
    <source>
        <strain evidence="3">mu1</strain>
    </source>
</reference>
<accession>A0ABQ6GAS8</accession>
<dbReference type="RefSeq" id="WP_284236832.1">
    <property type="nucleotide sequence ID" value="NZ_BSSQ01000001.1"/>
</dbReference>
<keyword evidence="1" id="KW-0812">Transmembrane</keyword>
<evidence type="ECO:0000313" key="3">
    <source>
        <dbReference type="Proteomes" id="UP001157114"/>
    </source>
</evidence>
<feature type="transmembrane region" description="Helical" evidence="1">
    <location>
        <begin position="62"/>
        <end position="80"/>
    </location>
</feature>
<feature type="transmembrane region" description="Helical" evidence="1">
    <location>
        <begin position="7"/>
        <end position="24"/>
    </location>
</feature>
<evidence type="ECO:0000313" key="2">
    <source>
        <dbReference type="EMBL" id="GLX66157.1"/>
    </source>
</evidence>
<dbReference type="EMBL" id="BSSQ01000001">
    <property type="protein sequence ID" value="GLX66157.1"/>
    <property type="molecule type" value="Genomic_DNA"/>
</dbReference>
<sequence length="94" mass="10954">MNNKKYLVTIIIAAIIPTLHWLLLEIWSRDHDKPALFNGLELDVDGTGEATIVWYDFGWDNFFLEFVTCFLCFIALLKVAHKLKKQNEKKLSLN</sequence>
<keyword evidence="3" id="KW-1185">Reference proteome</keyword>
<gene>
    <name evidence="2" type="ORF">MU1_05010</name>
</gene>
<keyword evidence="1" id="KW-0472">Membrane</keyword>
<comment type="caution">
    <text evidence="2">The sequence shown here is derived from an EMBL/GenBank/DDBJ whole genome shotgun (WGS) entry which is preliminary data.</text>
</comment>
<evidence type="ECO:0000256" key="1">
    <source>
        <dbReference type="SAM" id="Phobius"/>
    </source>
</evidence>
<keyword evidence="1" id="KW-1133">Transmembrane helix</keyword>
<organism evidence="2 3">
    <name type="scientific">Paenibacillus glycanilyticus</name>
    <dbReference type="NCBI Taxonomy" id="126569"/>
    <lineage>
        <taxon>Bacteria</taxon>
        <taxon>Bacillati</taxon>
        <taxon>Bacillota</taxon>
        <taxon>Bacilli</taxon>
        <taxon>Bacillales</taxon>
        <taxon>Paenibacillaceae</taxon>
        <taxon>Paenibacillus</taxon>
    </lineage>
</organism>
<name>A0ABQ6GAS8_9BACL</name>
<proteinExistence type="predicted"/>